<dbReference type="Proteomes" id="UP000468707">
    <property type="component" value="Unassembled WGS sequence"/>
</dbReference>
<dbReference type="InterPro" id="IPR001173">
    <property type="entry name" value="Glyco_trans_2-like"/>
</dbReference>
<dbReference type="EMBL" id="JAAAMI010000002">
    <property type="protein sequence ID" value="NDV42634.1"/>
    <property type="molecule type" value="Genomic_DNA"/>
</dbReference>
<dbReference type="GO" id="GO:0016758">
    <property type="term" value="F:hexosyltransferase activity"/>
    <property type="evidence" value="ECO:0007669"/>
    <property type="project" value="UniProtKB-ARBA"/>
</dbReference>
<dbReference type="Gene3D" id="3.90.550.10">
    <property type="entry name" value="Spore Coat Polysaccharide Biosynthesis Protein SpsA, Chain A"/>
    <property type="match status" value="1"/>
</dbReference>
<gene>
    <name evidence="2" type="ORF">GTK07_04785</name>
</gene>
<name>A0A6I5KP29_9FLAO</name>
<dbReference type="SUPFAM" id="SSF53448">
    <property type="entry name" value="Nucleotide-diphospho-sugar transferases"/>
    <property type="match status" value="1"/>
</dbReference>
<evidence type="ECO:0000313" key="3">
    <source>
        <dbReference type="Proteomes" id="UP000468707"/>
    </source>
</evidence>
<comment type="caution">
    <text evidence="2">The sequence shown here is derived from an EMBL/GenBank/DDBJ whole genome shotgun (WGS) entry which is preliminary data.</text>
</comment>
<protein>
    <submittedName>
        <fullName evidence="2">Glycosyltransferase</fullName>
    </submittedName>
</protein>
<organism evidence="2 3">
    <name type="scientific">Flagellimonas sediminis</name>
    <dbReference type="NCBI Taxonomy" id="2696468"/>
    <lineage>
        <taxon>Bacteria</taxon>
        <taxon>Pseudomonadati</taxon>
        <taxon>Bacteroidota</taxon>
        <taxon>Flavobacteriia</taxon>
        <taxon>Flavobacteriales</taxon>
        <taxon>Flavobacteriaceae</taxon>
        <taxon>Flagellimonas</taxon>
    </lineage>
</organism>
<keyword evidence="3" id="KW-1185">Reference proteome</keyword>
<dbReference type="RefSeq" id="WP_163633600.1">
    <property type="nucleotide sequence ID" value="NZ_JAAAMI010000002.1"/>
</dbReference>
<evidence type="ECO:0000313" key="2">
    <source>
        <dbReference type="EMBL" id="NDV42634.1"/>
    </source>
</evidence>
<keyword evidence="2" id="KW-0808">Transferase</keyword>
<proteinExistence type="predicted"/>
<accession>A0A6I5KP29</accession>
<dbReference type="InterPro" id="IPR029044">
    <property type="entry name" value="Nucleotide-diphossugar_trans"/>
</dbReference>
<dbReference type="CDD" id="cd00761">
    <property type="entry name" value="Glyco_tranf_GTA_type"/>
    <property type="match status" value="1"/>
</dbReference>
<feature type="domain" description="Glycosyltransferase 2-like" evidence="1">
    <location>
        <begin position="4"/>
        <end position="131"/>
    </location>
</feature>
<dbReference type="Pfam" id="PF00535">
    <property type="entry name" value="Glycos_transf_2"/>
    <property type="match status" value="1"/>
</dbReference>
<dbReference type="PANTHER" id="PTHR22916:SF3">
    <property type="entry name" value="UDP-GLCNAC:BETAGAL BETA-1,3-N-ACETYLGLUCOSAMINYLTRANSFERASE-LIKE PROTEIN 1"/>
    <property type="match status" value="1"/>
</dbReference>
<dbReference type="AlphaFoldDB" id="A0A6I5KP29"/>
<dbReference type="PANTHER" id="PTHR22916">
    <property type="entry name" value="GLYCOSYLTRANSFERASE"/>
    <property type="match status" value="1"/>
</dbReference>
<evidence type="ECO:0000259" key="1">
    <source>
        <dbReference type="Pfam" id="PF00535"/>
    </source>
</evidence>
<sequence length="338" mass="39056">MKLSIVIPCFNVAEYLPQCLESILDQGLKDADYEIIVINDGSTDNTLDIACRFSDTYPVIKVFDQENQGLGAVRNRGIDLAQGEYIYFLDSDDYLAENTLGAILNIVEHNELDVLTFKTRHVFDDSAITSNKLPTDNSSILKMVDGITYISKGKFRNEVWWYLINRQFLLDSGLRFIVGKWMEDTLFTTNLFCLANKITHVDADVHRYRIRPSSAMKNKSPGHYNKVIDDMAVAAICFDEIIKSVPENHILSNKCKSTLRTKQQALVFFLLVRYLKSDLPISYLRKILVDFKKYGAYPLHHFLGTDYHGPSYRLLTLIFNFKLIFYPFVKLFRIFYSR</sequence>
<reference evidence="2 3" key="1">
    <citation type="submission" date="2020-01" db="EMBL/GenBank/DDBJ databases">
        <title>Muricauda sediminis sp.nov. 40Bstr401.</title>
        <authorList>
            <person name="Xue Z."/>
            <person name="Zhu S."/>
            <person name="Ren N."/>
            <person name="Chen T."/>
            <person name="Chen X."/>
            <person name="Chen J."/>
            <person name="Yang J."/>
        </authorList>
    </citation>
    <scope>NUCLEOTIDE SEQUENCE [LARGE SCALE GENOMIC DNA]</scope>
    <source>
        <strain evidence="2 3">40Bstr401</strain>
    </source>
</reference>